<keyword evidence="2" id="KW-1185">Reference proteome</keyword>
<organism evidence="1 2">
    <name type="scientific">Leeuwenhoekiella parthenopeia</name>
    <dbReference type="NCBI Taxonomy" id="2890320"/>
    <lineage>
        <taxon>Bacteria</taxon>
        <taxon>Pseudomonadati</taxon>
        <taxon>Bacteroidota</taxon>
        <taxon>Flavobacteriia</taxon>
        <taxon>Flavobacteriales</taxon>
        <taxon>Flavobacteriaceae</taxon>
        <taxon>Leeuwenhoekiella</taxon>
    </lineage>
</organism>
<accession>A0ABS8GWA3</accession>
<sequence length="140" mass="16548">MITVEESYELFSDTLSYLDKNRLEGSDEDLEYFIFEELPGDAVSFLHGWTVDRLIEAKKIPTDVRNDVLNLRTQILEQLEKTRSIEDYRNDLNWELIRDQAEEIKEKIKKKRHHNKTYSLWRVNGCQRGFRSVASFGFGG</sequence>
<gene>
    <name evidence="1" type="ORF">LLW17_16165</name>
</gene>
<name>A0ABS8GWA3_9FLAO</name>
<evidence type="ECO:0000313" key="2">
    <source>
        <dbReference type="Proteomes" id="UP001197770"/>
    </source>
</evidence>
<protein>
    <submittedName>
        <fullName evidence="1">Uncharacterized protein</fullName>
    </submittedName>
</protein>
<dbReference type="RefSeq" id="WP_228231330.1">
    <property type="nucleotide sequence ID" value="NZ_JAJGMW010000027.1"/>
</dbReference>
<comment type="caution">
    <text evidence="1">The sequence shown here is derived from an EMBL/GenBank/DDBJ whole genome shotgun (WGS) entry which is preliminary data.</text>
</comment>
<evidence type="ECO:0000313" key="1">
    <source>
        <dbReference type="EMBL" id="MCC4214264.1"/>
    </source>
</evidence>
<proteinExistence type="predicted"/>
<dbReference type="Proteomes" id="UP001197770">
    <property type="component" value="Unassembled WGS sequence"/>
</dbReference>
<reference evidence="1 2" key="1">
    <citation type="submission" date="2021-11" db="EMBL/GenBank/DDBJ databases">
        <title>Seasonal and diel survey of microbial diversity of the Tyrrhenian coast.</title>
        <authorList>
            <person name="Gattoni G."/>
            <person name="Corral P."/>
        </authorList>
    </citation>
    <scope>NUCLEOTIDE SEQUENCE [LARGE SCALE GENOMIC DNA]</scope>
    <source>
        <strain evidence="1 2">Mr9</strain>
    </source>
</reference>
<dbReference type="EMBL" id="JAJGMW010000027">
    <property type="protein sequence ID" value="MCC4214264.1"/>
    <property type="molecule type" value="Genomic_DNA"/>
</dbReference>